<feature type="transmembrane region" description="Helical" evidence="2">
    <location>
        <begin position="124"/>
        <end position="146"/>
    </location>
</feature>
<keyword evidence="4" id="KW-1185">Reference proteome</keyword>
<keyword evidence="2" id="KW-0812">Transmembrane</keyword>
<feature type="region of interest" description="Disordered" evidence="1">
    <location>
        <begin position="152"/>
        <end position="197"/>
    </location>
</feature>
<reference evidence="4" key="1">
    <citation type="submission" date="2017-10" db="EMBL/GenBank/DDBJ databases">
        <title>Rapid genome shrinkage in a self-fertile nematode reveals novel sperm competition proteins.</title>
        <authorList>
            <person name="Yin D."/>
            <person name="Schwarz E.M."/>
            <person name="Thomas C.G."/>
            <person name="Felde R.L."/>
            <person name="Korf I.F."/>
            <person name="Cutter A.D."/>
            <person name="Schartner C.M."/>
            <person name="Ralston E.J."/>
            <person name="Meyer B.J."/>
            <person name="Haag E.S."/>
        </authorList>
    </citation>
    <scope>NUCLEOTIDE SEQUENCE [LARGE SCALE GENOMIC DNA]</scope>
    <source>
        <strain evidence="4">JU1422</strain>
    </source>
</reference>
<dbReference type="Proteomes" id="UP000230233">
    <property type="component" value="Unassembled WGS sequence"/>
</dbReference>
<feature type="compositionally biased region" description="Low complexity" evidence="1">
    <location>
        <begin position="159"/>
        <end position="197"/>
    </location>
</feature>
<evidence type="ECO:0000313" key="4">
    <source>
        <dbReference type="Proteomes" id="UP000230233"/>
    </source>
</evidence>
<protein>
    <submittedName>
        <fullName evidence="3">Uncharacterized protein</fullName>
    </submittedName>
</protein>
<sequence>MTNGKFKRDSLGTEEKYMYNWFKHNCPLRVDKCDPIPYGDAIGSCAGGGASSAPWYEKIVDNLKKAIQAAKCKPSAQKAFREYCKEAKNKIPSCYQYYPTKATVTTTTATNTVKATTSTKTLPFIIGGIVGVIVLLAIVIGIFCYCKKKKASGKGQSMTGTTIGGSTATGTTTKTGTKTNTGTTKTGTTTGAPTARY</sequence>
<keyword evidence="2" id="KW-0472">Membrane</keyword>
<accession>A0A2G5SGK4</accession>
<comment type="caution">
    <text evidence="3">The sequence shown here is derived from an EMBL/GenBank/DDBJ whole genome shotgun (WGS) entry which is preliminary data.</text>
</comment>
<organism evidence="3 4">
    <name type="scientific">Caenorhabditis nigoni</name>
    <dbReference type="NCBI Taxonomy" id="1611254"/>
    <lineage>
        <taxon>Eukaryota</taxon>
        <taxon>Metazoa</taxon>
        <taxon>Ecdysozoa</taxon>
        <taxon>Nematoda</taxon>
        <taxon>Chromadorea</taxon>
        <taxon>Rhabditida</taxon>
        <taxon>Rhabditina</taxon>
        <taxon>Rhabditomorpha</taxon>
        <taxon>Rhabditoidea</taxon>
        <taxon>Rhabditidae</taxon>
        <taxon>Peloderinae</taxon>
        <taxon>Caenorhabditis</taxon>
    </lineage>
</organism>
<gene>
    <name evidence="3" type="ORF">B9Z55_027162</name>
</gene>
<evidence type="ECO:0000256" key="1">
    <source>
        <dbReference type="SAM" id="MobiDB-lite"/>
    </source>
</evidence>
<evidence type="ECO:0000313" key="3">
    <source>
        <dbReference type="EMBL" id="PIC14157.1"/>
    </source>
</evidence>
<keyword evidence="2" id="KW-1133">Transmembrane helix</keyword>
<dbReference type="EMBL" id="PDUG01000008">
    <property type="protein sequence ID" value="PIC14157.1"/>
    <property type="molecule type" value="Genomic_DNA"/>
</dbReference>
<dbReference type="OrthoDB" id="10560678at2759"/>
<evidence type="ECO:0000256" key="2">
    <source>
        <dbReference type="SAM" id="Phobius"/>
    </source>
</evidence>
<name>A0A2G5SGK4_9PELO</name>
<dbReference type="AlphaFoldDB" id="A0A2G5SGK4"/>
<proteinExistence type="predicted"/>